<gene>
    <name evidence="1" type="ORF">SDC9_185075</name>
</gene>
<protein>
    <submittedName>
        <fullName evidence="1">Uncharacterized protein</fullName>
    </submittedName>
</protein>
<evidence type="ECO:0000313" key="1">
    <source>
        <dbReference type="EMBL" id="MPN37555.1"/>
    </source>
</evidence>
<sequence>MHVFQVFVVSHLYFMHQIHHFFEEKMIMHTPSGSMLDASVQVDSQHTFRTGRNTSGAQCITEPIVGNLVTQPATTAQRIGIVAHIGKKRMSFRVHFSCKIPVFLVLHLSVITQQSHCFYRESQHRFRTLQVKPFHETFLKPVQRLPMRLASIREHEVLKQAIEIVTVVIRDIPENGLKVPGSGRLID</sequence>
<reference evidence="1" key="1">
    <citation type="submission" date="2019-08" db="EMBL/GenBank/DDBJ databases">
        <authorList>
            <person name="Kucharzyk K."/>
            <person name="Murdoch R.W."/>
            <person name="Higgins S."/>
            <person name="Loffler F."/>
        </authorList>
    </citation>
    <scope>NUCLEOTIDE SEQUENCE</scope>
</reference>
<dbReference type="AlphaFoldDB" id="A0A645HEU5"/>
<dbReference type="EMBL" id="VSSQ01092272">
    <property type="protein sequence ID" value="MPN37555.1"/>
    <property type="molecule type" value="Genomic_DNA"/>
</dbReference>
<organism evidence="1">
    <name type="scientific">bioreactor metagenome</name>
    <dbReference type="NCBI Taxonomy" id="1076179"/>
    <lineage>
        <taxon>unclassified sequences</taxon>
        <taxon>metagenomes</taxon>
        <taxon>ecological metagenomes</taxon>
    </lineage>
</organism>
<accession>A0A645HEU5</accession>
<comment type="caution">
    <text evidence="1">The sequence shown here is derived from an EMBL/GenBank/DDBJ whole genome shotgun (WGS) entry which is preliminary data.</text>
</comment>
<proteinExistence type="predicted"/>
<name>A0A645HEU5_9ZZZZ</name>